<dbReference type="AlphaFoldDB" id="A0A1N6RDM4"/>
<keyword evidence="4" id="KW-0804">Transcription</keyword>
<protein>
    <submittedName>
        <fullName evidence="6">DNA-binding transcriptional regulator, LysR family</fullName>
    </submittedName>
</protein>
<gene>
    <name evidence="6" type="ORF">SAMN05421647_103267</name>
</gene>
<evidence type="ECO:0000256" key="4">
    <source>
        <dbReference type="ARBA" id="ARBA00023163"/>
    </source>
</evidence>
<dbReference type="InterPro" id="IPR036388">
    <property type="entry name" value="WH-like_DNA-bd_sf"/>
</dbReference>
<proteinExistence type="inferred from homology"/>
<dbReference type="GO" id="GO:0006351">
    <property type="term" value="P:DNA-templated transcription"/>
    <property type="evidence" value="ECO:0007669"/>
    <property type="project" value="TreeGrafter"/>
</dbReference>
<evidence type="ECO:0000256" key="2">
    <source>
        <dbReference type="ARBA" id="ARBA00023015"/>
    </source>
</evidence>
<dbReference type="eggNOG" id="COG0583">
    <property type="taxonomic scope" value="Bacteria"/>
</dbReference>
<dbReference type="RefSeq" id="WP_076462441.1">
    <property type="nucleotide sequence ID" value="NZ_FTMN01000003.1"/>
</dbReference>
<keyword evidence="3 6" id="KW-0238">DNA-binding</keyword>
<evidence type="ECO:0000259" key="5">
    <source>
        <dbReference type="PROSITE" id="PS50931"/>
    </source>
</evidence>
<dbReference type="SUPFAM" id="SSF46785">
    <property type="entry name" value="Winged helix' DNA-binding domain"/>
    <property type="match status" value="1"/>
</dbReference>
<sequence length="299" mass="32792">MESRRADRTTEMETFLAVACAGSLSGAARELGLTPSAVSRLVTRIEQRLGVRLVVRTTRNLRLTREGEDYALAARRILPDLNQTETALADRARPKGVVRISAGLAHGRLSIVPLIPAFLSRYPDINVDLQLSDEIADVEAGHVDVAIRFGPLPDSLLSARRLGETGRSVVASPEYLKTHGYPETPEQLNRFNCMDFSFKRIEPGWPFLVNGERLMLPVSGNVQANNGETLVQLALAGMGITRMGNFHIDAELASGRLVTLLDEFNPGDTEAIHAVFIGGTNMPARVRVFIDYLVEKFDA</sequence>
<dbReference type="PANTHER" id="PTHR30537:SF71">
    <property type="entry name" value="TRANSCRIPTIONAL REGULATORY PROTEIN"/>
    <property type="match status" value="1"/>
</dbReference>
<feature type="domain" description="HTH lysR-type" evidence="5">
    <location>
        <begin position="7"/>
        <end position="64"/>
    </location>
</feature>
<evidence type="ECO:0000313" key="6">
    <source>
        <dbReference type="EMBL" id="SIQ26943.1"/>
    </source>
</evidence>
<evidence type="ECO:0000256" key="1">
    <source>
        <dbReference type="ARBA" id="ARBA00009437"/>
    </source>
</evidence>
<dbReference type="GO" id="GO:0003700">
    <property type="term" value="F:DNA-binding transcription factor activity"/>
    <property type="evidence" value="ECO:0007669"/>
    <property type="project" value="InterPro"/>
</dbReference>
<dbReference type="SUPFAM" id="SSF53850">
    <property type="entry name" value="Periplasmic binding protein-like II"/>
    <property type="match status" value="1"/>
</dbReference>
<keyword evidence="7" id="KW-1185">Reference proteome</keyword>
<dbReference type="PROSITE" id="PS50931">
    <property type="entry name" value="HTH_LYSR"/>
    <property type="match status" value="1"/>
</dbReference>
<comment type="similarity">
    <text evidence="1">Belongs to the LysR transcriptional regulatory family.</text>
</comment>
<dbReference type="Pfam" id="PF03466">
    <property type="entry name" value="LysR_substrate"/>
    <property type="match status" value="1"/>
</dbReference>
<reference evidence="6 7" key="1">
    <citation type="submission" date="2017-01" db="EMBL/GenBank/DDBJ databases">
        <authorList>
            <person name="Mah S.A."/>
            <person name="Swanson W.J."/>
            <person name="Moy G.W."/>
            <person name="Vacquier V.D."/>
        </authorList>
    </citation>
    <scope>NUCLEOTIDE SEQUENCE [LARGE SCALE GENOMIC DNA]</scope>
    <source>
        <strain evidence="6 7">DSM 7027</strain>
    </source>
</reference>
<dbReference type="Proteomes" id="UP000186895">
    <property type="component" value="Unassembled WGS sequence"/>
</dbReference>
<organism evidence="6 7">
    <name type="scientific">Marinobacterium stanieri</name>
    <dbReference type="NCBI Taxonomy" id="49186"/>
    <lineage>
        <taxon>Bacteria</taxon>
        <taxon>Pseudomonadati</taxon>
        <taxon>Pseudomonadota</taxon>
        <taxon>Gammaproteobacteria</taxon>
        <taxon>Oceanospirillales</taxon>
        <taxon>Oceanospirillaceae</taxon>
        <taxon>Marinobacterium</taxon>
    </lineage>
</organism>
<evidence type="ECO:0000313" key="7">
    <source>
        <dbReference type="Proteomes" id="UP000186895"/>
    </source>
</evidence>
<dbReference type="GO" id="GO:0043565">
    <property type="term" value="F:sequence-specific DNA binding"/>
    <property type="evidence" value="ECO:0007669"/>
    <property type="project" value="TreeGrafter"/>
</dbReference>
<dbReference type="InterPro" id="IPR058163">
    <property type="entry name" value="LysR-type_TF_proteobact-type"/>
</dbReference>
<dbReference type="InterPro" id="IPR000847">
    <property type="entry name" value="LysR_HTH_N"/>
</dbReference>
<keyword evidence="2" id="KW-0805">Transcription regulation</keyword>
<dbReference type="Pfam" id="PF00126">
    <property type="entry name" value="HTH_1"/>
    <property type="match status" value="1"/>
</dbReference>
<dbReference type="InterPro" id="IPR005119">
    <property type="entry name" value="LysR_subst-bd"/>
</dbReference>
<name>A0A1N6RDM4_9GAMM</name>
<evidence type="ECO:0000256" key="3">
    <source>
        <dbReference type="ARBA" id="ARBA00023125"/>
    </source>
</evidence>
<dbReference type="InterPro" id="IPR036390">
    <property type="entry name" value="WH_DNA-bd_sf"/>
</dbReference>
<dbReference type="Gene3D" id="3.40.190.290">
    <property type="match status" value="1"/>
</dbReference>
<dbReference type="PANTHER" id="PTHR30537">
    <property type="entry name" value="HTH-TYPE TRANSCRIPTIONAL REGULATOR"/>
    <property type="match status" value="1"/>
</dbReference>
<dbReference type="Gene3D" id="1.10.10.10">
    <property type="entry name" value="Winged helix-like DNA-binding domain superfamily/Winged helix DNA-binding domain"/>
    <property type="match status" value="1"/>
</dbReference>
<dbReference type="STRING" id="49186.SAMN05421647_103267"/>
<dbReference type="FunFam" id="1.10.10.10:FF:000001">
    <property type="entry name" value="LysR family transcriptional regulator"/>
    <property type="match status" value="1"/>
</dbReference>
<accession>A0A1N6RDM4</accession>
<dbReference type="EMBL" id="FTMN01000003">
    <property type="protein sequence ID" value="SIQ26943.1"/>
    <property type="molecule type" value="Genomic_DNA"/>
</dbReference>